<organism evidence="10 11">
    <name type="scientific">Brachybacterium tyrofermentans</name>
    <dbReference type="NCBI Taxonomy" id="47848"/>
    <lineage>
        <taxon>Bacteria</taxon>
        <taxon>Bacillati</taxon>
        <taxon>Actinomycetota</taxon>
        <taxon>Actinomycetes</taxon>
        <taxon>Micrococcales</taxon>
        <taxon>Dermabacteraceae</taxon>
        <taxon>Brachybacterium</taxon>
    </lineage>
</organism>
<keyword evidence="7" id="KW-0804">Transcription</keyword>
<reference evidence="11" key="1">
    <citation type="journal article" date="2019" name="Int. J. Syst. Evol. Microbiol.">
        <title>The Global Catalogue of Microorganisms (GCM) 10K type strain sequencing project: providing services to taxonomists for standard genome sequencing and annotation.</title>
        <authorList>
            <consortium name="The Broad Institute Genomics Platform"/>
            <consortium name="The Broad Institute Genome Sequencing Center for Infectious Disease"/>
            <person name="Wu L."/>
            <person name="Ma J."/>
        </authorList>
    </citation>
    <scope>NUCLEOTIDE SEQUENCE [LARGE SCALE GENOMIC DNA]</scope>
    <source>
        <strain evidence="11">CGMCC 1.16455</strain>
    </source>
</reference>
<dbReference type="PANTHER" id="PTHR30204:SF0">
    <property type="entry name" value="REDOX-SENSITIVE TRANSCRIPTIONAL ACTIVATOR SOXR"/>
    <property type="match status" value="1"/>
</dbReference>
<keyword evidence="11" id="KW-1185">Reference proteome</keyword>
<dbReference type="SMART" id="SM00422">
    <property type="entry name" value="HTH_MERR"/>
    <property type="match status" value="1"/>
</dbReference>
<feature type="compositionally biased region" description="Basic and acidic residues" evidence="8">
    <location>
        <begin position="146"/>
        <end position="155"/>
    </location>
</feature>
<evidence type="ECO:0000259" key="9">
    <source>
        <dbReference type="PROSITE" id="PS50937"/>
    </source>
</evidence>
<dbReference type="EMBL" id="JBHSLN010000025">
    <property type="protein sequence ID" value="MFC5298265.1"/>
    <property type="molecule type" value="Genomic_DNA"/>
</dbReference>
<dbReference type="Gene3D" id="1.10.1660.10">
    <property type="match status" value="1"/>
</dbReference>
<dbReference type="Proteomes" id="UP001595937">
    <property type="component" value="Unassembled WGS sequence"/>
</dbReference>
<dbReference type="InterPro" id="IPR015358">
    <property type="entry name" value="Tscrpt_reg_MerR_DNA-bd"/>
</dbReference>
<accession>A0ABW0FK42</accession>
<dbReference type="InterPro" id="IPR010211">
    <property type="entry name" value="Redox-sen_tscrpt-act_SoxR"/>
</dbReference>
<feature type="domain" description="HTH merR-type" evidence="9">
    <location>
        <begin position="10"/>
        <end position="78"/>
    </location>
</feature>
<dbReference type="NCBIfam" id="TIGR01950">
    <property type="entry name" value="SoxR"/>
    <property type="match status" value="1"/>
</dbReference>
<dbReference type="CDD" id="cd01110">
    <property type="entry name" value="HTH_SoxR"/>
    <property type="match status" value="1"/>
</dbReference>
<evidence type="ECO:0000256" key="6">
    <source>
        <dbReference type="ARBA" id="ARBA00023125"/>
    </source>
</evidence>
<sequence>MNALHEPDELLTIGEMSRRTGVAQSALRYYEDLDLITSVRTTGNQRRYARHMLRRVSLISVAKRLGMPLSDVHDAFGDVPMDSTPSHADWQRASRRWKLQLEERRRSIERLENELTGCIGCGCLSLKACALLNPDDALASTGAGPRRLEGIHDNGDSAGDEL</sequence>
<evidence type="ECO:0000256" key="5">
    <source>
        <dbReference type="ARBA" id="ARBA00023015"/>
    </source>
</evidence>
<dbReference type="PRINTS" id="PR00040">
    <property type="entry name" value="HTHMERR"/>
</dbReference>
<keyword evidence="5" id="KW-0805">Transcription regulation</keyword>
<evidence type="ECO:0000256" key="7">
    <source>
        <dbReference type="ARBA" id="ARBA00023163"/>
    </source>
</evidence>
<dbReference type="RefSeq" id="WP_343922482.1">
    <property type="nucleotide sequence ID" value="NZ_BAAAIR010000016.1"/>
</dbReference>
<keyword evidence="6" id="KW-0238">DNA-binding</keyword>
<evidence type="ECO:0000256" key="1">
    <source>
        <dbReference type="ARBA" id="ARBA00022714"/>
    </source>
</evidence>
<gene>
    <name evidence="10" type="primary">soxR</name>
    <name evidence="10" type="ORF">ACFPK8_12140</name>
</gene>
<evidence type="ECO:0000256" key="8">
    <source>
        <dbReference type="SAM" id="MobiDB-lite"/>
    </source>
</evidence>
<keyword evidence="3" id="KW-0408">Iron</keyword>
<dbReference type="PROSITE" id="PS00552">
    <property type="entry name" value="HTH_MERR_1"/>
    <property type="match status" value="1"/>
</dbReference>
<dbReference type="GeneID" id="303296195"/>
<dbReference type="InterPro" id="IPR047057">
    <property type="entry name" value="MerR_fam"/>
</dbReference>
<dbReference type="InterPro" id="IPR000551">
    <property type="entry name" value="MerR-type_HTH_dom"/>
</dbReference>
<evidence type="ECO:0000256" key="3">
    <source>
        <dbReference type="ARBA" id="ARBA00023004"/>
    </source>
</evidence>
<keyword evidence="4" id="KW-0411">Iron-sulfur</keyword>
<evidence type="ECO:0000256" key="4">
    <source>
        <dbReference type="ARBA" id="ARBA00023014"/>
    </source>
</evidence>
<keyword evidence="2" id="KW-0479">Metal-binding</keyword>
<evidence type="ECO:0000256" key="2">
    <source>
        <dbReference type="ARBA" id="ARBA00022723"/>
    </source>
</evidence>
<dbReference type="SUPFAM" id="SSF46955">
    <property type="entry name" value="Putative DNA-binding domain"/>
    <property type="match status" value="1"/>
</dbReference>
<keyword evidence="1" id="KW-0001">2Fe-2S</keyword>
<evidence type="ECO:0000313" key="11">
    <source>
        <dbReference type="Proteomes" id="UP001595937"/>
    </source>
</evidence>
<feature type="region of interest" description="Disordered" evidence="8">
    <location>
        <begin position="142"/>
        <end position="162"/>
    </location>
</feature>
<proteinExistence type="predicted"/>
<dbReference type="PROSITE" id="PS50937">
    <property type="entry name" value="HTH_MERR_2"/>
    <property type="match status" value="1"/>
</dbReference>
<name>A0ABW0FK42_9MICO</name>
<dbReference type="PANTHER" id="PTHR30204">
    <property type="entry name" value="REDOX-CYCLING DRUG-SENSING TRANSCRIPTIONAL ACTIVATOR SOXR"/>
    <property type="match status" value="1"/>
</dbReference>
<evidence type="ECO:0000313" key="10">
    <source>
        <dbReference type="EMBL" id="MFC5298265.1"/>
    </source>
</evidence>
<protein>
    <submittedName>
        <fullName evidence="10">Redox-sensitive transcriptional activator SoxR</fullName>
    </submittedName>
</protein>
<dbReference type="InterPro" id="IPR009061">
    <property type="entry name" value="DNA-bd_dom_put_sf"/>
</dbReference>
<comment type="caution">
    <text evidence="10">The sequence shown here is derived from an EMBL/GenBank/DDBJ whole genome shotgun (WGS) entry which is preliminary data.</text>
</comment>
<dbReference type="Pfam" id="PF00376">
    <property type="entry name" value="MerR"/>
    <property type="match status" value="1"/>
</dbReference>
<dbReference type="Pfam" id="PF09278">
    <property type="entry name" value="MerR-DNA-bind"/>
    <property type="match status" value="1"/>
</dbReference>